<dbReference type="EMBL" id="JAANYQ010000024">
    <property type="protein sequence ID" value="KAF4119476.1"/>
    <property type="molecule type" value="Genomic_DNA"/>
</dbReference>
<feature type="transmembrane region" description="Helical" evidence="1">
    <location>
        <begin position="229"/>
        <end position="246"/>
    </location>
</feature>
<reference evidence="2" key="1">
    <citation type="submission" date="2020-03" db="EMBL/GenBank/DDBJ databases">
        <title>Site-based positive gene gene selection in Geosmithia morbida across the United States reveals a broad range of putative effectors and factors for local host and environmental adapation.</title>
        <authorList>
            <person name="Onufrak A."/>
            <person name="Murdoch R.W."/>
            <person name="Gazis R."/>
            <person name="Huff M."/>
            <person name="Staton M."/>
            <person name="Klingeman W."/>
            <person name="Hadziabdic D."/>
        </authorList>
    </citation>
    <scope>NUCLEOTIDE SEQUENCE</scope>
    <source>
        <strain evidence="2">1262</strain>
    </source>
</reference>
<feature type="transmembrane region" description="Helical" evidence="1">
    <location>
        <begin position="168"/>
        <end position="187"/>
    </location>
</feature>
<dbReference type="GeneID" id="55970969"/>
<keyword evidence="1" id="KW-1133">Transmembrane helix</keyword>
<keyword evidence="3" id="KW-1185">Reference proteome</keyword>
<dbReference type="InterPro" id="IPR010699">
    <property type="entry name" value="DUF1275"/>
</dbReference>
<dbReference type="Proteomes" id="UP000749293">
    <property type="component" value="Unassembled WGS sequence"/>
</dbReference>
<name>A0A9P5D0I1_9HYPO</name>
<gene>
    <name evidence="2" type="ORF">GMORB2_4741</name>
</gene>
<protein>
    <recommendedName>
        <fullName evidence="4">DUF1275 domain protein</fullName>
    </recommendedName>
</protein>
<sequence>MANESLNGADLEQTSSLKGMRLHWMRARENIDMRWADSSLMVCSFVCGLIDSVAFNAVSVFVSMQTGNTIFIALGSASLPVSQPTVWARAIVSVAAFWVGCWFFATGLRQLGPRNKLTLFASFFIQAALIFVSAAMAQTDVAPAFGYKNLDPLVPFDEEQKLREEAHYSSYIVIALLAFQSSGQITLSRSLGFNEVPTVVVTSLYCDLFSDPKLLDMPLRSNVKRNRRVLAVILLVAGGILGGWLQRTSAGMPGALWLAAGLKLAMAISWLGWRSETVSGYV</sequence>
<keyword evidence="1" id="KW-0812">Transmembrane</keyword>
<dbReference type="OrthoDB" id="5288586at2759"/>
<dbReference type="RefSeq" id="XP_035318128.1">
    <property type="nucleotide sequence ID" value="XM_035466715.1"/>
</dbReference>
<dbReference type="AlphaFoldDB" id="A0A9P5D0I1"/>
<dbReference type="PANTHER" id="PTHR37488:SF8">
    <property type="entry name" value="DUF1275 DOMAIN PROTEIN (AFU_ORTHOLOGUE AFUA_5G13060)"/>
    <property type="match status" value="1"/>
</dbReference>
<evidence type="ECO:0008006" key="4">
    <source>
        <dbReference type="Google" id="ProtNLM"/>
    </source>
</evidence>
<proteinExistence type="predicted"/>
<feature type="transmembrane region" description="Helical" evidence="1">
    <location>
        <begin position="117"/>
        <end position="137"/>
    </location>
</feature>
<feature type="transmembrane region" description="Helical" evidence="1">
    <location>
        <begin position="252"/>
        <end position="273"/>
    </location>
</feature>
<evidence type="ECO:0000313" key="2">
    <source>
        <dbReference type="EMBL" id="KAF4119476.1"/>
    </source>
</evidence>
<evidence type="ECO:0000256" key="1">
    <source>
        <dbReference type="SAM" id="Phobius"/>
    </source>
</evidence>
<organism evidence="2 3">
    <name type="scientific">Geosmithia morbida</name>
    <dbReference type="NCBI Taxonomy" id="1094350"/>
    <lineage>
        <taxon>Eukaryota</taxon>
        <taxon>Fungi</taxon>
        <taxon>Dikarya</taxon>
        <taxon>Ascomycota</taxon>
        <taxon>Pezizomycotina</taxon>
        <taxon>Sordariomycetes</taxon>
        <taxon>Hypocreomycetidae</taxon>
        <taxon>Hypocreales</taxon>
        <taxon>Bionectriaceae</taxon>
        <taxon>Geosmithia</taxon>
    </lineage>
</organism>
<dbReference type="Pfam" id="PF06912">
    <property type="entry name" value="DUF1275"/>
    <property type="match status" value="1"/>
</dbReference>
<evidence type="ECO:0000313" key="3">
    <source>
        <dbReference type="Proteomes" id="UP000749293"/>
    </source>
</evidence>
<feature type="transmembrane region" description="Helical" evidence="1">
    <location>
        <begin position="40"/>
        <end position="66"/>
    </location>
</feature>
<keyword evidence="1" id="KW-0472">Membrane</keyword>
<feature type="transmembrane region" description="Helical" evidence="1">
    <location>
        <begin position="86"/>
        <end position="105"/>
    </location>
</feature>
<dbReference type="PANTHER" id="PTHR37488">
    <property type="entry name" value="DUF1275 DOMAIN-CONTAINING PROTEIN"/>
    <property type="match status" value="1"/>
</dbReference>
<comment type="caution">
    <text evidence="2">The sequence shown here is derived from an EMBL/GenBank/DDBJ whole genome shotgun (WGS) entry which is preliminary data.</text>
</comment>
<accession>A0A9P5D0I1</accession>